<dbReference type="Proteomes" id="UP001172159">
    <property type="component" value="Unassembled WGS sequence"/>
</dbReference>
<evidence type="ECO:0000256" key="1">
    <source>
        <dbReference type="SAM" id="MobiDB-lite"/>
    </source>
</evidence>
<feature type="region of interest" description="Disordered" evidence="1">
    <location>
        <begin position="162"/>
        <end position="205"/>
    </location>
</feature>
<name>A0AA40ET65_9PEZI</name>
<evidence type="ECO:0000313" key="2">
    <source>
        <dbReference type="EMBL" id="KAK0744935.1"/>
    </source>
</evidence>
<accession>A0AA40ET65</accession>
<feature type="compositionally biased region" description="Acidic residues" evidence="1">
    <location>
        <begin position="169"/>
        <end position="205"/>
    </location>
</feature>
<comment type="caution">
    <text evidence="2">The sequence shown here is derived from an EMBL/GenBank/DDBJ whole genome shotgun (WGS) entry which is preliminary data.</text>
</comment>
<keyword evidence="3" id="KW-1185">Reference proteome</keyword>
<feature type="non-terminal residue" evidence="2">
    <location>
        <position position="205"/>
    </location>
</feature>
<proteinExistence type="predicted"/>
<dbReference type="AlphaFoldDB" id="A0AA40ET65"/>
<protein>
    <submittedName>
        <fullName evidence="2">Uncharacterized protein</fullName>
    </submittedName>
</protein>
<gene>
    <name evidence="2" type="ORF">B0T21DRAFT_281865</name>
</gene>
<evidence type="ECO:0000313" key="3">
    <source>
        <dbReference type="Proteomes" id="UP001172159"/>
    </source>
</evidence>
<reference evidence="2" key="1">
    <citation type="submission" date="2023-06" db="EMBL/GenBank/DDBJ databases">
        <title>Genome-scale phylogeny and comparative genomics of the fungal order Sordariales.</title>
        <authorList>
            <consortium name="Lawrence Berkeley National Laboratory"/>
            <person name="Hensen N."/>
            <person name="Bonometti L."/>
            <person name="Westerberg I."/>
            <person name="Brannstrom I.O."/>
            <person name="Guillou S."/>
            <person name="Cros-Aarteil S."/>
            <person name="Calhoun S."/>
            <person name="Haridas S."/>
            <person name="Kuo A."/>
            <person name="Mondo S."/>
            <person name="Pangilinan J."/>
            <person name="Riley R."/>
            <person name="Labutti K."/>
            <person name="Andreopoulos B."/>
            <person name="Lipzen A."/>
            <person name="Chen C."/>
            <person name="Yanf M."/>
            <person name="Daum C."/>
            <person name="Ng V."/>
            <person name="Clum A."/>
            <person name="Steindorff A."/>
            <person name="Ohm R."/>
            <person name="Martin F."/>
            <person name="Silar P."/>
            <person name="Natvig D."/>
            <person name="Lalanne C."/>
            <person name="Gautier V."/>
            <person name="Ament-Velasquez S.L."/>
            <person name="Kruys A."/>
            <person name="Hutchinson M.I."/>
            <person name="Powell A.J."/>
            <person name="Barry K."/>
            <person name="Miller A.N."/>
            <person name="Grigoriev I.V."/>
            <person name="Debuchy R."/>
            <person name="Gladieux P."/>
            <person name="Thoren M.H."/>
            <person name="Johannesson H."/>
        </authorList>
    </citation>
    <scope>NUCLEOTIDE SEQUENCE</scope>
    <source>
        <strain evidence="2">CBS 540.89</strain>
    </source>
</reference>
<sequence length="205" mass="23484">PKPLGDAINRVEKVAVDPSQLAQASVMSEDSAMKELLMVTAVHLTSKLLDAMEVNNKSRDEVLYDFQTDLQVMEEEVFEGMSEMLSESVVQHREKIDNLQDQVDSLREWLNEVGPGHAETRGKLEETQSELARMQGELKKTGRKLAKVEGFVRMMHAALEQHGIKVDASLEDEEEDEEEEDEEEEDEEEEDEEEEDEEEEDDQEM</sequence>
<organism evidence="2 3">
    <name type="scientific">Apiosordaria backusii</name>
    <dbReference type="NCBI Taxonomy" id="314023"/>
    <lineage>
        <taxon>Eukaryota</taxon>
        <taxon>Fungi</taxon>
        <taxon>Dikarya</taxon>
        <taxon>Ascomycota</taxon>
        <taxon>Pezizomycotina</taxon>
        <taxon>Sordariomycetes</taxon>
        <taxon>Sordariomycetidae</taxon>
        <taxon>Sordariales</taxon>
        <taxon>Lasiosphaeriaceae</taxon>
        <taxon>Apiosordaria</taxon>
    </lineage>
</organism>
<dbReference type="EMBL" id="JAUKTV010000002">
    <property type="protein sequence ID" value="KAK0744935.1"/>
    <property type="molecule type" value="Genomic_DNA"/>
</dbReference>